<evidence type="ECO:0000259" key="2">
    <source>
        <dbReference type="PROSITE" id="PS50158"/>
    </source>
</evidence>
<sequence length="149" mass="16952">RLHSRYSLFILSVKIHSFHSIVDASRKMEAEAIIEGSLELKSTKAEQFAIPKATDIRRFSYLTKTISSSRTKKYKRGKFSKKQKKNKFWSKIKSSLRMGSGSSSGSDTSDYVRCGKPHRGVCRFGTSQCYRCGQEGHLSREYPNMEGVL</sequence>
<keyword evidence="1" id="KW-0863">Zinc-finger</keyword>
<dbReference type="InterPro" id="IPR001878">
    <property type="entry name" value="Znf_CCHC"/>
</dbReference>
<dbReference type="PROSITE" id="PS50158">
    <property type="entry name" value="ZF_CCHC"/>
    <property type="match status" value="1"/>
</dbReference>
<evidence type="ECO:0000256" key="1">
    <source>
        <dbReference type="PROSITE-ProRule" id="PRU00047"/>
    </source>
</evidence>
<accession>A0ABQ9KEM1</accession>
<reference evidence="3 4" key="1">
    <citation type="journal article" date="2023" name="Plant Biotechnol. J.">
        <title>Chromosome-level wild Hevea brasiliensis genome provides new tools for genomic-assisted breeding and valuable loci to elevate rubber yield.</title>
        <authorList>
            <person name="Cheng H."/>
            <person name="Song X."/>
            <person name="Hu Y."/>
            <person name="Wu T."/>
            <person name="Yang Q."/>
            <person name="An Z."/>
            <person name="Feng S."/>
            <person name="Deng Z."/>
            <person name="Wu W."/>
            <person name="Zeng X."/>
            <person name="Tu M."/>
            <person name="Wang X."/>
            <person name="Huang H."/>
        </authorList>
    </citation>
    <scope>NUCLEOTIDE SEQUENCE [LARGE SCALE GENOMIC DNA]</scope>
    <source>
        <strain evidence="3">MT/VB/25A 57/8</strain>
    </source>
</reference>
<feature type="non-terminal residue" evidence="3">
    <location>
        <position position="1"/>
    </location>
</feature>
<gene>
    <name evidence="3" type="ORF">P3X46_032383</name>
</gene>
<dbReference type="EMBL" id="JARPOI010000018">
    <property type="protein sequence ID" value="KAJ9135173.1"/>
    <property type="molecule type" value="Genomic_DNA"/>
</dbReference>
<feature type="domain" description="CCHC-type" evidence="2">
    <location>
        <begin position="129"/>
        <end position="144"/>
    </location>
</feature>
<name>A0ABQ9KEM1_HEVBR</name>
<evidence type="ECO:0000313" key="4">
    <source>
        <dbReference type="Proteomes" id="UP001174677"/>
    </source>
</evidence>
<dbReference type="Proteomes" id="UP001174677">
    <property type="component" value="Chromosome 18"/>
</dbReference>
<dbReference type="Gene3D" id="4.10.60.10">
    <property type="entry name" value="Zinc finger, CCHC-type"/>
    <property type="match status" value="1"/>
</dbReference>
<dbReference type="SMART" id="SM00343">
    <property type="entry name" value="ZnF_C2HC"/>
    <property type="match status" value="1"/>
</dbReference>
<protein>
    <recommendedName>
        <fullName evidence="2">CCHC-type domain-containing protein</fullName>
    </recommendedName>
</protein>
<dbReference type="Pfam" id="PF00098">
    <property type="entry name" value="zf-CCHC"/>
    <property type="match status" value="1"/>
</dbReference>
<proteinExistence type="predicted"/>
<keyword evidence="4" id="KW-1185">Reference proteome</keyword>
<keyword evidence="1" id="KW-0479">Metal-binding</keyword>
<keyword evidence="1" id="KW-0862">Zinc</keyword>
<comment type="caution">
    <text evidence="3">The sequence shown here is derived from an EMBL/GenBank/DDBJ whole genome shotgun (WGS) entry which is preliminary data.</text>
</comment>
<evidence type="ECO:0000313" key="3">
    <source>
        <dbReference type="EMBL" id="KAJ9135173.1"/>
    </source>
</evidence>
<organism evidence="3 4">
    <name type="scientific">Hevea brasiliensis</name>
    <name type="common">Para rubber tree</name>
    <name type="synonym">Siphonia brasiliensis</name>
    <dbReference type="NCBI Taxonomy" id="3981"/>
    <lineage>
        <taxon>Eukaryota</taxon>
        <taxon>Viridiplantae</taxon>
        <taxon>Streptophyta</taxon>
        <taxon>Embryophyta</taxon>
        <taxon>Tracheophyta</taxon>
        <taxon>Spermatophyta</taxon>
        <taxon>Magnoliopsida</taxon>
        <taxon>eudicotyledons</taxon>
        <taxon>Gunneridae</taxon>
        <taxon>Pentapetalae</taxon>
        <taxon>rosids</taxon>
        <taxon>fabids</taxon>
        <taxon>Malpighiales</taxon>
        <taxon>Euphorbiaceae</taxon>
        <taxon>Crotonoideae</taxon>
        <taxon>Micrandreae</taxon>
        <taxon>Hevea</taxon>
    </lineage>
</organism>